<sequence>MQTPTGWGHPLYIQKDLHQNPNFHAAFESVFDHRERYVNKRKSNQSKVNEVQYENSSDDENGNGNGFDDELGEDDGFNWEAEMRKRVKEIEEMRELEKKAEELQYKVDQEYADGDNDGEPNEETEEQKRMRVKKNEKEQAERRKTAQLMFELGQKAYGRGMYGRAIEFLEGALTIIPRPTLFGDCIALYQQLEKKHPSISIRRQAADLRYILQAPKLKITQEEMVTIPLIGSSYDSYAASWTDKYKDRDQRMTGSTTNQLPSNKDYLGDFLVWKPPVGLEKNSAFWVSLTLWIGLVGAALFLQR</sequence>
<organism evidence="4 5">
    <name type="scientific">Sesamum angolense</name>
    <dbReference type="NCBI Taxonomy" id="2727404"/>
    <lineage>
        <taxon>Eukaryota</taxon>
        <taxon>Viridiplantae</taxon>
        <taxon>Streptophyta</taxon>
        <taxon>Embryophyta</taxon>
        <taxon>Tracheophyta</taxon>
        <taxon>Spermatophyta</taxon>
        <taxon>Magnoliopsida</taxon>
        <taxon>eudicotyledons</taxon>
        <taxon>Gunneridae</taxon>
        <taxon>Pentapetalae</taxon>
        <taxon>asterids</taxon>
        <taxon>lamiids</taxon>
        <taxon>Lamiales</taxon>
        <taxon>Pedaliaceae</taxon>
        <taxon>Sesamum</taxon>
    </lineage>
</organism>
<dbReference type="EMBL" id="JACGWL010000005">
    <property type="protein sequence ID" value="KAK4402740.1"/>
    <property type="molecule type" value="Genomic_DNA"/>
</dbReference>
<dbReference type="GO" id="GO:0009535">
    <property type="term" value="C:chloroplast thylakoid membrane"/>
    <property type="evidence" value="ECO:0007669"/>
    <property type="project" value="TreeGrafter"/>
</dbReference>
<name>A0AAE2BZ29_9LAMI</name>
<dbReference type="InterPro" id="IPR019734">
    <property type="entry name" value="TPR_rpt"/>
</dbReference>
<reference evidence="4" key="1">
    <citation type="submission" date="2020-06" db="EMBL/GenBank/DDBJ databases">
        <authorList>
            <person name="Li T."/>
            <person name="Hu X."/>
            <person name="Zhang T."/>
            <person name="Song X."/>
            <person name="Zhang H."/>
            <person name="Dai N."/>
            <person name="Sheng W."/>
            <person name="Hou X."/>
            <person name="Wei L."/>
        </authorList>
    </citation>
    <scope>NUCLEOTIDE SEQUENCE</scope>
    <source>
        <strain evidence="4">K16</strain>
        <tissue evidence="4">Leaf</tissue>
    </source>
</reference>
<dbReference type="AlphaFoldDB" id="A0AAE2BZ29"/>
<keyword evidence="3" id="KW-1133">Transmembrane helix</keyword>
<feature type="region of interest" description="Disordered" evidence="2">
    <location>
        <begin position="108"/>
        <end position="140"/>
    </location>
</feature>
<reference evidence="4" key="2">
    <citation type="journal article" date="2024" name="Plant">
        <title>Genomic evolution and insights into agronomic trait innovations of Sesamum species.</title>
        <authorList>
            <person name="Miao H."/>
            <person name="Wang L."/>
            <person name="Qu L."/>
            <person name="Liu H."/>
            <person name="Sun Y."/>
            <person name="Le M."/>
            <person name="Wang Q."/>
            <person name="Wei S."/>
            <person name="Zheng Y."/>
            <person name="Lin W."/>
            <person name="Duan Y."/>
            <person name="Cao H."/>
            <person name="Xiong S."/>
            <person name="Wang X."/>
            <person name="Wei L."/>
            <person name="Li C."/>
            <person name="Ma Q."/>
            <person name="Ju M."/>
            <person name="Zhao R."/>
            <person name="Li G."/>
            <person name="Mu C."/>
            <person name="Tian Q."/>
            <person name="Mei H."/>
            <person name="Zhang T."/>
            <person name="Gao T."/>
            <person name="Zhang H."/>
        </authorList>
    </citation>
    <scope>NUCLEOTIDE SEQUENCE</scope>
    <source>
        <strain evidence="4">K16</strain>
    </source>
</reference>
<feature type="compositionally biased region" description="Acidic residues" evidence="2">
    <location>
        <begin position="110"/>
        <end position="125"/>
    </location>
</feature>
<proteinExistence type="predicted"/>
<dbReference type="PANTHER" id="PTHR36761:SF2">
    <property type="entry name" value="ORF03 PROTEIN"/>
    <property type="match status" value="1"/>
</dbReference>
<feature type="repeat" description="TPR" evidence="1">
    <location>
        <begin position="146"/>
        <end position="179"/>
    </location>
</feature>
<dbReference type="PROSITE" id="PS50005">
    <property type="entry name" value="TPR"/>
    <property type="match status" value="1"/>
</dbReference>
<evidence type="ECO:0000256" key="2">
    <source>
        <dbReference type="SAM" id="MobiDB-lite"/>
    </source>
</evidence>
<evidence type="ECO:0000256" key="3">
    <source>
        <dbReference type="SAM" id="Phobius"/>
    </source>
</evidence>
<comment type="caution">
    <text evidence="4">The sequence shown here is derived from an EMBL/GenBank/DDBJ whole genome shotgun (WGS) entry which is preliminary data.</text>
</comment>
<evidence type="ECO:0000313" key="4">
    <source>
        <dbReference type="EMBL" id="KAK4402740.1"/>
    </source>
</evidence>
<protein>
    <submittedName>
        <fullName evidence="4">Uncharacterized protein</fullName>
    </submittedName>
</protein>
<keyword evidence="5" id="KW-1185">Reference proteome</keyword>
<keyword evidence="3" id="KW-0472">Membrane</keyword>
<feature type="transmembrane region" description="Helical" evidence="3">
    <location>
        <begin position="284"/>
        <end position="302"/>
    </location>
</feature>
<feature type="region of interest" description="Disordered" evidence="2">
    <location>
        <begin position="38"/>
        <end position="75"/>
    </location>
</feature>
<evidence type="ECO:0000256" key="1">
    <source>
        <dbReference type="PROSITE-ProRule" id="PRU00339"/>
    </source>
</evidence>
<feature type="compositionally biased region" description="Acidic residues" evidence="2">
    <location>
        <begin position="56"/>
        <end position="75"/>
    </location>
</feature>
<evidence type="ECO:0000313" key="5">
    <source>
        <dbReference type="Proteomes" id="UP001289374"/>
    </source>
</evidence>
<gene>
    <name evidence="4" type="ORF">Sango_1014700</name>
</gene>
<feature type="compositionally biased region" description="Basic and acidic residues" evidence="2">
    <location>
        <begin position="126"/>
        <end position="140"/>
    </location>
</feature>
<keyword evidence="3" id="KW-0812">Transmembrane</keyword>
<keyword evidence="1" id="KW-0802">TPR repeat</keyword>
<dbReference type="PANTHER" id="PTHR36761">
    <property type="entry name" value="ORF03 PROTEIN"/>
    <property type="match status" value="1"/>
</dbReference>
<dbReference type="Proteomes" id="UP001289374">
    <property type="component" value="Unassembled WGS sequence"/>
</dbReference>
<accession>A0AAE2BZ29</accession>